<name>A0A939H5P5_9CLOT</name>
<keyword evidence="4" id="KW-1185">Reference proteome</keyword>
<dbReference type="EMBL" id="JAFNJU010000004">
    <property type="protein sequence ID" value="MBO1264707.1"/>
    <property type="molecule type" value="Genomic_DNA"/>
</dbReference>
<proteinExistence type="predicted"/>
<dbReference type="PANTHER" id="PTHR30337">
    <property type="entry name" value="COMPONENT OF ATP-DEPENDENT DSDNA EXONUCLEASE"/>
    <property type="match status" value="1"/>
</dbReference>
<dbReference type="PANTHER" id="PTHR30337:SF7">
    <property type="entry name" value="PHOSPHOESTERASE"/>
    <property type="match status" value="1"/>
</dbReference>
<reference evidence="3" key="1">
    <citation type="submission" date="2021-03" db="EMBL/GenBank/DDBJ databases">
        <title>Proteiniclasticum marinus sp. nov., isolated from tidal flat sediment.</title>
        <authorList>
            <person name="Namirimu T."/>
            <person name="Yang J.-A."/>
            <person name="Yang S.-H."/>
            <person name="Kim Y.-J."/>
            <person name="Kwon K.K."/>
        </authorList>
    </citation>
    <scope>NUCLEOTIDE SEQUENCE</scope>
    <source>
        <strain evidence="3">SCR006</strain>
    </source>
</reference>
<dbReference type="InterPro" id="IPR050535">
    <property type="entry name" value="DNA_Repair-Maintenance_Comp"/>
</dbReference>
<keyword evidence="1" id="KW-0378">Hydrolase</keyword>
<dbReference type="InterPro" id="IPR041796">
    <property type="entry name" value="Mre11_N"/>
</dbReference>
<dbReference type="CDD" id="cd00840">
    <property type="entry name" value="MPP_Mre11_N"/>
    <property type="match status" value="1"/>
</dbReference>
<feature type="domain" description="Calcineurin-like phosphoesterase" evidence="2">
    <location>
        <begin position="4"/>
        <end position="192"/>
    </location>
</feature>
<dbReference type="InterPro" id="IPR029052">
    <property type="entry name" value="Metallo-depent_PP-like"/>
</dbReference>
<dbReference type="InterPro" id="IPR004843">
    <property type="entry name" value="Calcineurin-like_PHP"/>
</dbReference>
<evidence type="ECO:0000256" key="1">
    <source>
        <dbReference type="ARBA" id="ARBA00022801"/>
    </source>
</evidence>
<sequence>MNEIRLMHVADVHLGSEVATVPEKQEARKKELLRTFRRITQLCKEEKMDLLLIAGDLFEGANVDPQIAASVKTYLAEVPARVFISPGNHDYVAMDSPYAEEDWPDNVTIFRGKMERVVLPDLKTAVYGAGFESTYVRRSLFDPKLPVEREYLNLCVVHGDLVSENQESDYHGITPSVLSGSGMDYVALGHIHLRSSIEKAGSTWYAYPGCPEGRGFDELGEKGVYMGTISREKMDLQFRPLSQRMYLVEEMDLSEVQNEIEAEKKILALLKERYRESFEKHFYRIRVKGTMNRDQKIPWKNVELALKEELYFVKLVDETRMAVDYEEMAREKSLRGYFVQELLLQRKEAEKSGDEKALTRIDKALDYGMKAFEGQVGLGDY</sequence>
<dbReference type="Pfam" id="PF00149">
    <property type="entry name" value="Metallophos"/>
    <property type="match status" value="1"/>
</dbReference>
<evidence type="ECO:0000313" key="3">
    <source>
        <dbReference type="EMBL" id="MBO1264707.1"/>
    </source>
</evidence>
<protein>
    <submittedName>
        <fullName evidence="3">Metallophosphoesterase</fullName>
    </submittedName>
</protein>
<evidence type="ECO:0000259" key="2">
    <source>
        <dbReference type="Pfam" id="PF00149"/>
    </source>
</evidence>
<evidence type="ECO:0000313" key="4">
    <source>
        <dbReference type="Proteomes" id="UP000664218"/>
    </source>
</evidence>
<dbReference type="GO" id="GO:0016787">
    <property type="term" value="F:hydrolase activity"/>
    <property type="evidence" value="ECO:0007669"/>
    <property type="project" value="UniProtKB-KW"/>
</dbReference>
<dbReference type="RefSeq" id="WP_207599224.1">
    <property type="nucleotide sequence ID" value="NZ_JAFNJU010000004.1"/>
</dbReference>
<dbReference type="AlphaFoldDB" id="A0A939H5P5"/>
<comment type="caution">
    <text evidence="3">The sequence shown here is derived from an EMBL/GenBank/DDBJ whole genome shotgun (WGS) entry which is preliminary data.</text>
</comment>
<dbReference type="Gene3D" id="3.60.21.10">
    <property type="match status" value="1"/>
</dbReference>
<gene>
    <name evidence="3" type="ORF">J3A84_06660</name>
</gene>
<dbReference type="Proteomes" id="UP000664218">
    <property type="component" value="Unassembled WGS sequence"/>
</dbReference>
<accession>A0A939H5P5</accession>
<dbReference type="SUPFAM" id="SSF56300">
    <property type="entry name" value="Metallo-dependent phosphatases"/>
    <property type="match status" value="1"/>
</dbReference>
<organism evidence="3 4">
    <name type="scientific">Proteiniclasticum aestuarii</name>
    <dbReference type="NCBI Taxonomy" id="2817862"/>
    <lineage>
        <taxon>Bacteria</taxon>
        <taxon>Bacillati</taxon>
        <taxon>Bacillota</taxon>
        <taxon>Clostridia</taxon>
        <taxon>Eubacteriales</taxon>
        <taxon>Clostridiaceae</taxon>
        <taxon>Proteiniclasticum</taxon>
    </lineage>
</organism>